<dbReference type="CDD" id="cd06261">
    <property type="entry name" value="TM_PBP2"/>
    <property type="match status" value="1"/>
</dbReference>
<comment type="function">
    <text evidence="11">Part of the ABC transporter complex GltIJKL involved in glutamate and aspartate uptake. Probably responsible for the translocation of the substrate across the membrane.</text>
</comment>
<keyword evidence="8 14" id="KW-0472">Membrane</keyword>
<dbReference type="GO" id="GO:0043190">
    <property type="term" value="C:ATP-binding cassette (ABC) transporter complex"/>
    <property type="evidence" value="ECO:0007669"/>
    <property type="project" value="InterPro"/>
</dbReference>
<evidence type="ECO:0000256" key="14">
    <source>
        <dbReference type="RuleBase" id="RU363032"/>
    </source>
</evidence>
<comment type="similarity">
    <text evidence="2">Belongs to the binding-protein-dependent transport system permease family. HisMQ subfamily.</text>
</comment>
<accession>A0A158JR28</accession>
<dbReference type="SUPFAM" id="SSF161098">
    <property type="entry name" value="MetI-like"/>
    <property type="match status" value="1"/>
</dbReference>
<keyword evidence="6" id="KW-0029">Amino-acid transport</keyword>
<gene>
    <name evidence="16" type="ORF">AWB69_08479</name>
</gene>
<evidence type="ECO:0000256" key="13">
    <source>
        <dbReference type="ARBA" id="ARBA00073645"/>
    </source>
</evidence>
<evidence type="ECO:0000256" key="2">
    <source>
        <dbReference type="ARBA" id="ARBA00010072"/>
    </source>
</evidence>
<evidence type="ECO:0000256" key="9">
    <source>
        <dbReference type="ARBA" id="ARBA00039779"/>
    </source>
</evidence>
<evidence type="ECO:0000259" key="15">
    <source>
        <dbReference type="PROSITE" id="PS50928"/>
    </source>
</evidence>
<comment type="subunit">
    <text evidence="12">The complex is composed of two ATP-binding proteins (GltL), two transmembrane proteins (GltJ and GltK) and a solute-binding protein (GltI).</text>
</comment>
<evidence type="ECO:0000256" key="12">
    <source>
        <dbReference type="ARBA" id="ARBA00062718"/>
    </source>
</evidence>
<protein>
    <recommendedName>
        <fullName evidence="13">Glutamate/aspartate import permease protein GltK</fullName>
    </recommendedName>
    <alternativeName>
        <fullName evidence="9">Histidine/lysine/arginine/ornithine transport system permease protein HisM</fullName>
    </alternativeName>
</protein>
<feature type="domain" description="ABC transmembrane type-1" evidence="15">
    <location>
        <begin position="74"/>
        <end position="275"/>
    </location>
</feature>
<evidence type="ECO:0000256" key="10">
    <source>
        <dbReference type="ARBA" id="ARBA00046835"/>
    </source>
</evidence>
<dbReference type="NCBIfam" id="TIGR01726">
    <property type="entry name" value="HEQRo_perm_3TM"/>
    <property type="match status" value="1"/>
</dbReference>
<dbReference type="PANTHER" id="PTHR30450">
    <property type="entry name" value="ABC TRANSPORTER PERMEASE"/>
    <property type="match status" value="1"/>
</dbReference>
<evidence type="ECO:0000313" key="16">
    <source>
        <dbReference type="EMBL" id="SAL70889.1"/>
    </source>
</evidence>
<keyword evidence="5 14" id="KW-0812">Transmembrane</keyword>
<dbReference type="EMBL" id="FCOK02000107">
    <property type="protein sequence ID" value="SAL70889.1"/>
    <property type="molecule type" value="Genomic_DNA"/>
</dbReference>
<dbReference type="PROSITE" id="PS50928">
    <property type="entry name" value="ABC_TM1"/>
    <property type="match status" value="1"/>
</dbReference>
<evidence type="ECO:0000256" key="11">
    <source>
        <dbReference type="ARBA" id="ARBA00060298"/>
    </source>
</evidence>
<evidence type="ECO:0000256" key="8">
    <source>
        <dbReference type="ARBA" id="ARBA00023136"/>
    </source>
</evidence>
<name>A0A158JR28_9BURK</name>
<evidence type="ECO:0000256" key="6">
    <source>
        <dbReference type="ARBA" id="ARBA00022970"/>
    </source>
</evidence>
<sequence>MLTAANEGQRMNNPEDFSDISHFEHVRRRYYGRYFASVVIVAIAAWIVMAFARGQVEWSYVARFFTVRSIMTGLANTVLMTLLAMSLGVLIGVTVAVLRLSSNPVLRTVASTYVWFFRGTPVLLQLLIWFNLALVFPTIGIHGLFELRTVDVMTPFLAALLGLGINQGAYTSEVVRAGLLSVDPGQYEAAKSIGMPRLQALRRIVLPQAMRVIVPPIGNELIGMVKLTSLASVVQYAEIVHSAENIYYANARVIELLMVAGIWYLIIVTILSAIQARVERRFARGAGRTPAKQ</sequence>
<dbReference type="Gene3D" id="1.10.3720.10">
    <property type="entry name" value="MetI-like"/>
    <property type="match status" value="1"/>
</dbReference>
<reference evidence="16 17" key="1">
    <citation type="submission" date="2016-01" db="EMBL/GenBank/DDBJ databases">
        <authorList>
            <person name="Oliw E.H."/>
        </authorList>
    </citation>
    <scope>NUCLEOTIDE SEQUENCE [LARGE SCALE GENOMIC DNA]</scope>
    <source>
        <strain evidence="16">LMG 27134</strain>
    </source>
</reference>
<dbReference type="InterPro" id="IPR035906">
    <property type="entry name" value="MetI-like_sf"/>
</dbReference>
<comment type="subcellular location">
    <subcellularLocation>
        <location evidence="1">Cell inner membrane</location>
        <topology evidence="1">Multi-pass membrane protein</topology>
    </subcellularLocation>
    <subcellularLocation>
        <location evidence="14">Cell membrane</location>
        <topology evidence="14">Multi-pass membrane protein</topology>
    </subcellularLocation>
</comment>
<evidence type="ECO:0000256" key="7">
    <source>
        <dbReference type="ARBA" id="ARBA00022989"/>
    </source>
</evidence>
<evidence type="ECO:0000256" key="1">
    <source>
        <dbReference type="ARBA" id="ARBA00004429"/>
    </source>
</evidence>
<dbReference type="GO" id="GO:0006865">
    <property type="term" value="P:amino acid transport"/>
    <property type="evidence" value="ECO:0007669"/>
    <property type="project" value="UniProtKB-KW"/>
</dbReference>
<keyword evidence="7 14" id="KW-1133">Transmembrane helix</keyword>
<dbReference type="InterPro" id="IPR000515">
    <property type="entry name" value="MetI-like"/>
</dbReference>
<feature type="transmembrane region" description="Helical" evidence="14">
    <location>
        <begin position="73"/>
        <end position="102"/>
    </location>
</feature>
<feature type="transmembrane region" description="Helical" evidence="14">
    <location>
        <begin position="253"/>
        <end position="274"/>
    </location>
</feature>
<dbReference type="GO" id="GO:0022857">
    <property type="term" value="F:transmembrane transporter activity"/>
    <property type="evidence" value="ECO:0007669"/>
    <property type="project" value="InterPro"/>
</dbReference>
<evidence type="ECO:0000256" key="3">
    <source>
        <dbReference type="ARBA" id="ARBA00022448"/>
    </source>
</evidence>
<dbReference type="OrthoDB" id="7026155at2"/>
<dbReference type="AlphaFoldDB" id="A0A158JR28"/>
<feature type="transmembrane region" description="Helical" evidence="14">
    <location>
        <begin position="34"/>
        <end position="52"/>
    </location>
</feature>
<feature type="transmembrane region" description="Helical" evidence="14">
    <location>
        <begin position="122"/>
        <end position="145"/>
    </location>
</feature>
<dbReference type="InterPro" id="IPR010065">
    <property type="entry name" value="AA_ABC_transptr_permease_3TM"/>
</dbReference>
<keyword evidence="3 14" id="KW-0813">Transport</keyword>
<dbReference type="PANTHER" id="PTHR30450:SF2">
    <property type="entry name" value="ABC TRANSPORTER PERMEASE PROTEIN"/>
    <property type="match status" value="1"/>
</dbReference>
<dbReference type="InterPro" id="IPR051322">
    <property type="entry name" value="AA_ABC_Transporter_Permease"/>
</dbReference>
<evidence type="ECO:0000313" key="17">
    <source>
        <dbReference type="Proteomes" id="UP000054683"/>
    </source>
</evidence>
<evidence type="ECO:0000256" key="5">
    <source>
        <dbReference type="ARBA" id="ARBA00022692"/>
    </source>
</evidence>
<comment type="subunit">
    <text evidence="10">The HisPMQJ complex is composed of two ATP-binding proteins (HisP), two transmembrane proteins (HisM and HisQ) and a solute-binding protein (HisJ). The HisPMQ-ArgT complex is composed of two ATP-binding proteins (HisP), two transmembrane proteins (HisM and HisQ) and a solute-binding protein (ArgT).</text>
</comment>
<evidence type="ECO:0000256" key="4">
    <source>
        <dbReference type="ARBA" id="ARBA00022475"/>
    </source>
</evidence>
<dbReference type="Pfam" id="PF00528">
    <property type="entry name" value="BPD_transp_1"/>
    <property type="match status" value="1"/>
</dbReference>
<dbReference type="RefSeq" id="WP_062092535.1">
    <property type="nucleotide sequence ID" value="NZ_FCOK02000107.1"/>
</dbReference>
<dbReference type="Proteomes" id="UP000054683">
    <property type="component" value="Unassembled WGS sequence"/>
</dbReference>
<proteinExistence type="inferred from homology"/>
<dbReference type="FunFam" id="1.10.3720.10:FF:000006">
    <property type="entry name" value="Glutamate/aspartate ABC transporter, permease protein GltK"/>
    <property type="match status" value="1"/>
</dbReference>
<keyword evidence="4" id="KW-1003">Cell membrane</keyword>
<organism evidence="16 17">
    <name type="scientific">Caballeronia udeis</name>
    <dbReference type="NCBI Taxonomy" id="1232866"/>
    <lineage>
        <taxon>Bacteria</taxon>
        <taxon>Pseudomonadati</taxon>
        <taxon>Pseudomonadota</taxon>
        <taxon>Betaproteobacteria</taxon>
        <taxon>Burkholderiales</taxon>
        <taxon>Burkholderiaceae</taxon>
        <taxon>Caballeronia</taxon>
    </lineage>
</organism>